<dbReference type="InterPro" id="IPR036390">
    <property type="entry name" value="WH_DNA-bd_sf"/>
</dbReference>
<dbReference type="InterPro" id="IPR000524">
    <property type="entry name" value="Tscrpt_reg_HTH_GntR"/>
</dbReference>
<evidence type="ECO:0000256" key="2">
    <source>
        <dbReference type="ARBA" id="ARBA00022898"/>
    </source>
</evidence>
<dbReference type="InterPro" id="IPR015422">
    <property type="entry name" value="PyrdxlP-dep_Trfase_small"/>
</dbReference>
<dbReference type="GO" id="GO:0030170">
    <property type="term" value="F:pyridoxal phosphate binding"/>
    <property type="evidence" value="ECO:0007669"/>
    <property type="project" value="InterPro"/>
</dbReference>
<dbReference type="EMBL" id="JACHGJ010000012">
    <property type="protein sequence ID" value="MBB6482446.1"/>
    <property type="molecule type" value="Genomic_DNA"/>
</dbReference>
<keyword evidence="3" id="KW-0805">Transcription regulation</keyword>
<evidence type="ECO:0000259" key="6">
    <source>
        <dbReference type="PROSITE" id="PS50949"/>
    </source>
</evidence>
<dbReference type="InterPro" id="IPR004839">
    <property type="entry name" value="Aminotransferase_I/II_large"/>
</dbReference>
<dbReference type="GO" id="GO:0003700">
    <property type="term" value="F:DNA-binding transcription factor activity"/>
    <property type="evidence" value="ECO:0007669"/>
    <property type="project" value="InterPro"/>
</dbReference>
<reference evidence="7 8" key="1">
    <citation type="submission" date="2020-08" db="EMBL/GenBank/DDBJ databases">
        <title>Genomic Encyclopedia of Type Strains, Phase IV (KMG-IV): sequencing the most valuable type-strain genomes for metagenomic binning, comparative biology and taxonomic classification.</title>
        <authorList>
            <person name="Goeker M."/>
        </authorList>
    </citation>
    <scope>NUCLEOTIDE SEQUENCE [LARGE SCALE GENOMIC DNA]</scope>
    <source>
        <strain evidence="7 8">DSM 2461</strain>
    </source>
</reference>
<dbReference type="GO" id="GO:0003677">
    <property type="term" value="F:DNA binding"/>
    <property type="evidence" value="ECO:0007669"/>
    <property type="project" value="UniProtKB-KW"/>
</dbReference>
<organism evidence="7 8">
    <name type="scientific">Spirochaeta isovalerica</name>
    <dbReference type="NCBI Taxonomy" id="150"/>
    <lineage>
        <taxon>Bacteria</taxon>
        <taxon>Pseudomonadati</taxon>
        <taxon>Spirochaetota</taxon>
        <taxon>Spirochaetia</taxon>
        <taxon>Spirochaetales</taxon>
        <taxon>Spirochaetaceae</taxon>
        <taxon>Spirochaeta</taxon>
    </lineage>
</organism>
<dbReference type="CDD" id="cd00609">
    <property type="entry name" value="AAT_like"/>
    <property type="match status" value="1"/>
</dbReference>
<dbReference type="Pfam" id="PF00392">
    <property type="entry name" value="GntR"/>
    <property type="match status" value="1"/>
</dbReference>
<dbReference type="RefSeq" id="WP_184748684.1">
    <property type="nucleotide sequence ID" value="NZ_JACHGJ010000012.1"/>
</dbReference>
<keyword evidence="5" id="KW-0804">Transcription</keyword>
<protein>
    <submittedName>
        <fullName evidence="7">DNA-binding transcriptional MocR family regulator</fullName>
    </submittedName>
</protein>
<evidence type="ECO:0000313" key="8">
    <source>
        <dbReference type="Proteomes" id="UP000587760"/>
    </source>
</evidence>
<dbReference type="Gene3D" id="3.90.1150.10">
    <property type="entry name" value="Aspartate Aminotransferase, domain 1"/>
    <property type="match status" value="1"/>
</dbReference>
<sequence length="481" mass="53685">MSSHDEKKKQPLYQKVADDIESLILQGMYETGSRIPSIRKMSENLKVSINTIKEAYAILESRQLVEGRPHRGYFVKDIDVRKLQIPDPAHSFRPNTLEITGNFMFQRILEEVMDSRYVPLGMATASPSLLPLQDFSSLISSMTENQKKQSLMYAPPEGMPELRNVIAKKLLDSGLTLTANDILITSGCEEALFLALSAITSPGDTIAVQSPIYSNLVLTFKNLGLKILEIPSDPDDGISLDILEYGIEHNEVKACLVISNFNNPTGSVIPDKNKRRLTDILKTAGIPLLEDDVYGDLYFEGTRPSTCRTYDKSGNTVLCSSFSKTVSPGLRVGYIVPGKFKDAIIQHKIGSNICTSTISQLLLSNYLQSGGYYKQLRKLRSEVGERMKMLREDVRKFFPQGTKMTDPKGGYTLWVELPGNVSGLDLYEKAINENIAIVPGGLFSQNNLFRRFIRLDAGCYSRSISYAVARLGELTMELMFK</sequence>
<keyword evidence="2" id="KW-0663">Pyridoxal phosphate</keyword>
<dbReference type="AlphaFoldDB" id="A0A841RFT2"/>
<dbReference type="Gene3D" id="1.10.10.10">
    <property type="entry name" value="Winged helix-like DNA-binding domain superfamily/Winged helix DNA-binding domain"/>
    <property type="match status" value="1"/>
</dbReference>
<comment type="similarity">
    <text evidence="1">In the C-terminal section; belongs to the class-I pyridoxal-phosphate-dependent aminotransferase family.</text>
</comment>
<gene>
    <name evidence="7" type="ORF">HNR50_004145</name>
</gene>
<evidence type="ECO:0000256" key="5">
    <source>
        <dbReference type="ARBA" id="ARBA00023163"/>
    </source>
</evidence>
<accession>A0A841RFT2</accession>
<dbReference type="Proteomes" id="UP000587760">
    <property type="component" value="Unassembled WGS sequence"/>
</dbReference>
<dbReference type="Pfam" id="PF00155">
    <property type="entry name" value="Aminotran_1_2"/>
    <property type="match status" value="1"/>
</dbReference>
<dbReference type="SUPFAM" id="SSF46785">
    <property type="entry name" value="Winged helix' DNA-binding domain"/>
    <property type="match status" value="1"/>
</dbReference>
<evidence type="ECO:0000313" key="7">
    <source>
        <dbReference type="EMBL" id="MBB6482446.1"/>
    </source>
</evidence>
<dbReference type="InterPro" id="IPR051446">
    <property type="entry name" value="HTH_trans_reg/aminotransferase"/>
</dbReference>
<dbReference type="InterPro" id="IPR015421">
    <property type="entry name" value="PyrdxlP-dep_Trfase_major"/>
</dbReference>
<evidence type="ECO:0000256" key="4">
    <source>
        <dbReference type="ARBA" id="ARBA00023125"/>
    </source>
</evidence>
<dbReference type="Gene3D" id="3.40.640.10">
    <property type="entry name" value="Type I PLP-dependent aspartate aminotransferase-like (Major domain)"/>
    <property type="match status" value="1"/>
</dbReference>
<dbReference type="CDD" id="cd07377">
    <property type="entry name" value="WHTH_GntR"/>
    <property type="match status" value="1"/>
</dbReference>
<evidence type="ECO:0000256" key="3">
    <source>
        <dbReference type="ARBA" id="ARBA00023015"/>
    </source>
</evidence>
<dbReference type="PANTHER" id="PTHR46577:SF1">
    <property type="entry name" value="HTH-TYPE TRANSCRIPTIONAL REGULATORY PROTEIN GABR"/>
    <property type="match status" value="1"/>
</dbReference>
<dbReference type="InterPro" id="IPR015424">
    <property type="entry name" value="PyrdxlP-dep_Trfase"/>
</dbReference>
<proteinExistence type="inferred from homology"/>
<comment type="caution">
    <text evidence="7">The sequence shown here is derived from an EMBL/GenBank/DDBJ whole genome shotgun (WGS) entry which is preliminary data.</text>
</comment>
<dbReference type="InterPro" id="IPR036388">
    <property type="entry name" value="WH-like_DNA-bd_sf"/>
</dbReference>
<name>A0A841RFT2_9SPIO</name>
<dbReference type="PROSITE" id="PS50949">
    <property type="entry name" value="HTH_GNTR"/>
    <property type="match status" value="1"/>
</dbReference>
<evidence type="ECO:0000256" key="1">
    <source>
        <dbReference type="ARBA" id="ARBA00005384"/>
    </source>
</evidence>
<dbReference type="PANTHER" id="PTHR46577">
    <property type="entry name" value="HTH-TYPE TRANSCRIPTIONAL REGULATORY PROTEIN GABR"/>
    <property type="match status" value="1"/>
</dbReference>
<feature type="domain" description="HTH gntR-type" evidence="6">
    <location>
        <begin position="10"/>
        <end position="78"/>
    </location>
</feature>
<keyword evidence="4 7" id="KW-0238">DNA-binding</keyword>
<dbReference type="SUPFAM" id="SSF53383">
    <property type="entry name" value="PLP-dependent transferases"/>
    <property type="match status" value="1"/>
</dbReference>
<dbReference type="SMART" id="SM00345">
    <property type="entry name" value="HTH_GNTR"/>
    <property type="match status" value="1"/>
</dbReference>
<keyword evidence="8" id="KW-1185">Reference proteome</keyword>